<organism evidence="1 2">
    <name type="scientific">Afipia felis</name>
    <name type="common">Cat scratch disease bacillus</name>
    <dbReference type="NCBI Taxonomy" id="1035"/>
    <lineage>
        <taxon>Bacteria</taxon>
        <taxon>Pseudomonadati</taxon>
        <taxon>Pseudomonadota</taxon>
        <taxon>Alphaproteobacteria</taxon>
        <taxon>Hyphomicrobiales</taxon>
        <taxon>Nitrobacteraceae</taxon>
        <taxon>Afipia</taxon>
    </lineage>
</organism>
<protein>
    <submittedName>
        <fullName evidence="1">Uncharacterized protein conserved in bacteria</fullName>
    </submittedName>
</protein>
<name>A0A380W6D9_AFIFE</name>
<dbReference type="PIRSF" id="PIRSF031878">
    <property type="entry name" value="UCP031878"/>
    <property type="match status" value="1"/>
</dbReference>
<accession>A0A380W6D9</accession>
<gene>
    <name evidence="1" type="ORF">NCTC12722_01673</name>
</gene>
<dbReference type="Proteomes" id="UP000254343">
    <property type="component" value="Unassembled WGS sequence"/>
</dbReference>
<evidence type="ECO:0000313" key="2">
    <source>
        <dbReference type="Proteomes" id="UP000254343"/>
    </source>
</evidence>
<dbReference type="EMBL" id="UIGB01000001">
    <property type="protein sequence ID" value="SUU84482.1"/>
    <property type="molecule type" value="Genomic_DNA"/>
</dbReference>
<proteinExistence type="predicted"/>
<evidence type="ECO:0000313" key="1">
    <source>
        <dbReference type="EMBL" id="SUU84482.1"/>
    </source>
</evidence>
<dbReference type="AlphaFoldDB" id="A0A380W6D9"/>
<sequence>MDAARILAHNSKGAAQRADTGQTCPTSGLAGWVIKLKHPSNREFFAYWDKARGTSAAPDRSNLAPEPVRSLLGDIFVLAYDPAAGYPFRVAGTRICARLGRDVKGESFSALFTGEAHQEIEDLLGIVAEETMPTVAGVTAATSEGGLVHFELLLLPFSHRAHTPLSLTGQMAALTDAPGTLTRFGLTSWRHLEPEMQPRGPRILRKMEIARGFMVYEGLR</sequence>
<dbReference type="Pfam" id="PF07310">
    <property type="entry name" value="PAS_5"/>
    <property type="match status" value="1"/>
</dbReference>
<dbReference type="InterPro" id="IPR009922">
    <property type="entry name" value="DUF1457"/>
</dbReference>
<reference evidence="1 2" key="1">
    <citation type="submission" date="2018-06" db="EMBL/GenBank/DDBJ databases">
        <authorList>
            <consortium name="Pathogen Informatics"/>
            <person name="Doyle S."/>
        </authorList>
    </citation>
    <scope>NUCLEOTIDE SEQUENCE [LARGE SCALE GENOMIC DNA]</scope>
    <source>
        <strain evidence="1 2">NCTC12722</strain>
    </source>
</reference>